<gene>
    <name evidence="3" type="ORF">MGAL_10B094179</name>
</gene>
<dbReference type="OrthoDB" id="6124536at2759"/>
<comment type="caution">
    <text evidence="3">The sequence shown here is derived from an EMBL/GenBank/DDBJ whole genome shotgun (WGS) entry which is preliminary data.</text>
</comment>
<evidence type="ECO:0000259" key="2">
    <source>
        <dbReference type="PROSITE" id="PS50994"/>
    </source>
</evidence>
<dbReference type="Gene3D" id="2.40.50.40">
    <property type="match status" value="1"/>
</dbReference>
<dbReference type="Gene3D" id="3.30.420.10">
    <property type="entry name" value="Ribonuclease H-like superfamily/Ribonuclease H"/>
    <property type="match status" value="1"/>
</dbReference>
<dbReference type="InterPro" id="IPR036397">
    <property type="entry name" value="RNaseH_sf"/>
</dbReference>
<dbReference type="CDD" id="cd00024">
    <property type="entry name" value="CD_CSD"/>
    <property type="match status" value="1"/>
</dbReference>
<reference evidence="3" key="1">
    <citation type="submission" date="2018-11" db="EMBL/GenBank/DDBJ databases">
        <authorList>
            <person name="Alioto T."/>
            <person name="Alioto T."/>
        </authorList>
    </citation>
    <scope>NUCLEOTIDE SEQUENCE</scope>
</reference>
<dbReference type="SUPFAM" id="SSF54160">
    <property type="entry name" value="Chromo domain-like"/>
    <property type="match status" value="1"/>
</dbReference>
<dbReference type="InterPro" id="IPR000953">
    <property type="entry name" value="Chromo/chromo_shadow_dom"/>
</dbReference>
<name>A0A8B6BRA2_MYTGA</name>
<dbReference type="AlphaFoldDB" id="A0A8B6BRA2"/>
<proteinExistence type="predicted"/>
<dbReference type="SUPFAM" id="SSF53098">
    <property type="entry name" value="Ribonuclease H-like"/>
    <property type="match status" value="1"/>
</dbReference>
<dbReference type="EMBL" id="UYJE01000511">
    <property type="protein sequence ID" value="VDH93852.1"/>
    <property type="molecule type" value="Genomic_DNA"/>
</dbReference>
<dbReference type="InterPro" id="IPR001584">
    <property type="entry name" value="Integrase_cat-core"/>
</dbReference>
<feature type="domain" description="Chromo" evidence="1">
    <location>
        <begin position="245"/>
        <end position="290"/>
    </location>
</feature>
<dbReference type="PANTHER" id="PTHR46585">
    <property type="entry name" value="INTEGRASE CORE DOMAIN CONTAINING PROTEIN"/>
    <property type="match status" value="1"/>
</dbReference>
<dbReference type="InterPro" id="IPR012337">
    <property type="entry name" value="RNaseH-like_sf"/>
</dbReference>
<dbReference type="PROSITE" id="PS50013">
    <property type="entry name" value="CHROMO_2"/>
    <property type="match status" value="1"/>
</dbReference>
<evidence type="ECO:0000313" key="3">
    <source>
        <dbReference type="EMBL" id="VDH93852.1"/>
    </source>
</evidence>
<dbReference type="GO" id="GO:0015074">
    <property type="term" value="P:DNA integration"/>
    <property type="evidence" value="ECO:0007669"/>
    <property type="project" value="InterPro"/>
</dbReference>
<sequence>MDLIDISNIKSENSGVSFLLVVIDIFSKYRWIKALKNKTAKVVVAALKKILNHTTFSKGRSDKGGEFNNKIMKAYLKSKNIYYFTTENSETKANFAERVIKTIKNMMYRYFTKQRSHRYINVLQDFVKTYNSTPHRSLNNIAPKDVNKENEADIWAFMYLKPKKPKQPQKFQFKVGDTVRLTKISNVFDRSYDEHFTREIFKIRKRLRMQSIPVYKISSFDNSPVSGLFHSGEMIKVNKDENTLWYIEKKIRKREQNGKIQWLVKFEGWPDKYNQWINEIDLTDPQNTTQ</sequence>
<evidence type="ECO:0000313" key="4">
    <source>
        <dbReference type="Proteomes" id="UP000596742"/>
    </source>
</evidence>
<feature type="domain" description="Integrase catalytic" evidence="2">
    <location>
        <begin position="1"/>
        <end position="151"/>
    </location>
</feature>
<evidence type="ECO:0008006" key="5">
    <source>
        <dbReference type="Google" id="ProtNLM"/>
    </source>
</evidence>
<protein>
    <recommendedName>
        <fullName evidence="5">Integrase catalytic domain-containing protein</fullName>
    </recommendedName>
</protein>
<dbReference type="GO" id="GO:0003676">
    <property type="term" value="F:nucleic acid binding"/>
    <property type="evidence" value="ECO:0007669"/>
    <property type="project" value="InterPro"/>
</dbReference>
<organism evidence="3 4">
    <name type="scientific">Mytilus galloprovincialis</name>
    <name type="common">Mediterranean mussel</name>
    <dbReference type="NCBI Taxonomy" id="29158"/>
    <lineage>
        <taxon>Eukaryota</taxon>
        <taxon>Metazoa</taxon>
        <taxon>Spiralia</taxon>
        <taxon>Lophotrochozoa</taxon>
        <taxon>Mollusca</taxon>
        <taxon>Bivalvia</taxon>
        <taxon>Autobranchia</taxon>
        <taxon>Pteriomorphia</taxon>
        <taxon>Mytilida</taxon>
        <taxon>Mytiloidea</taxon>
        <taxon>Mytilidae</taxon>
        <taxon>Mytilinae</taxon>
        <taxon>Mytilus</taxon>
    </lineage>
</organism>
<dbReference type="InterPro" id="IPR016197">
    <property type="entry name" value="Chromo-like_dom_sf"/>
</dbReference>
<accession>A0A8B6BRA2</accession>
<dbReference type="Proteomes" id="UP000596742">
    <property type="component" value="Unassembled WGS sequence"/>
</dbReference>
<dbReference type="PROSITE" id="PS50994">
    <property type="entry name" value="INTEGRASE"/>
    <property type="match status" value="1"/>
</dbReference>
<keyword evidence="4" id="KW-1185">Reference proteome</keyword>
<evidence type="ECO:0000259" key="1">
    <source>
        <dbReference type="PROSITE" id="PS50013"/>
    </source>
</evidence>
<dbReference type="PANTHER" id="PTHR46585:SF1">
    <property type="entry name" value="CHROMO DOMAIN-CONTAINING PROTEIN"/>
    <property type="match status" value="1"/>
</dbReference>